<dbReference type="Proteomes" id="UP000501387">
    <property type="component" value="Chromosome"/>
</dbReference>
<gene>
    <name evidence="1" type="ORF">G7067_02085</name>
</gene>
<evidence type="ECO:0000313" key="1">
    <source>
        <dbReference type="EMBL" id="QIM15471.1"/>
    </source>
</evidence>
<evidence type="ECO:0000313" key="2">
    <source>
        <dbReference type="Proteomes" id="UP000501387"/>
    </source>
</evidence>
<accession>A0A6G8FGE5</accession>
<sequence>MKSRGFLGLPSQVQELILNGLDDEVNTAESSIKVIEQTQPLDTDMLSALKGDILRVKRLRTALTSGQA</sequence>
<proteinExistence type="predicted"/>
<keyword evidence="2" id="KW-1185">Reference proteome</keyword>
<reference evidence="1 2" key="1">
    <citation type="submission" date="2020-03" db="EMBL/GenBank/DDBJ databases">
        <title>Leucobacter sp. nov., isolated from beetles.</title>
        <authorList>
            <person name="Hyun D.-W."/>
            <person name="Bae J.-W."/>
        </authorList>
    </citation>
    <scope>NUCLEOTIDE SEQUENCE [LARGE SCALE GENOMIC DNA]</scope>
    <source>
        <strain evidence="1 2">HDW9B</strain>
    </source>
</reference>
<name>A0A6G8FGE5_9MICO</name>
<dbReference type="AlphaFoldDB" id="A0A6G8FGE5"/>
<organism evidence="1 2">
    <name type="scientific">Leucobacter insecticola</name>
    <dbReference type="NCBI Taxonomy" id="2714934"/>
    <lineage>
        <taxon>Bacteria</taxon>
        <taxon>Bacillati</taxon>
        <taxon>Actinomycetota</taxon>
        <taxon>Actinomycetes</taxon>
        <taxon>Micrococcales</taxon>
        <taxon>Microbacteriaceae</taxon>
        <taxon>Leucobacter</taxon>
    </lineage>
</organism>
<dbReference type="EMBL" id="CP049934">
    <property type="protein sequence ID" value="QIM15471.1"/>
    <property type="molecule type" value="Genomic_DNA"/>
</dbReference>
<dbReference type="KEGG" id="lins:G7067_02085"/>
<dbReference type="RefSeq" id="WP_166321589.1">
    <property type="nucleotide sequence ID" value="NZ_CP049934.1"/>
</dbReference>
<protein>
    <submittedName>
        <fullName evidence="1">Uncharacterized protein</fullName>
    </submittedName>
</protein>